<keyword evidence="1 2" id="KW-0732">Signal</keyword>
<evidence type="ECO:0000259" key="3">
    <source>
        <dbReference type="PROSITE" id="PS51272"/>
    </source>
</evidence>
<comment type="caution">
    <text evidence="4">The sequence shown here is derived from an EMBL/GenBank/DDBJ whole genome shotgun (WGS) entry which is preliminary data.</text>
</comment>
<dbReference type="Pfam" id="PF02368">
    <property type="entry name" value="Big_2"/>
    <property type="match status" value="1"/>
</dbReference>
<evidence type="ECO:0000313" key="4">
    <source>
        <dbReference type="EMBL" id="RLQ94871.1"/>
    </source>
</evidence>
<dbReference type="AlphaFoldDB" id="A0A3L7JYT5"/>
<reference evidence="4 5" key="1">
    <citation type="submission" date="2018-10" db="EMBL/GenBank/DDBJ databases">
        <title>Falsibacillus sp. genome draft.</title>
        <authorList>
            <person name="Shi S."/>
        </authorList>
    </citation>
    <scope>NUCLEOTIDE SEQUENCE [LARGE SCALE GENOMIC DNA]</scope>
    <source>
        <strain evidence="4 5">GY 10110</strain>
    </source>
</reference>
<dbReference type="InterPro" id="IPR001119">
    <property type="entry name" value="SLH_dom"/>
</dbReference>
<gene>
    <name evidence="4" type="ORF">D9X91_12870</name>
</gene>
<dbReference type="RefSeq" id="WP_121681034.1">
    <property type="nucleotide sequence ID" value="NZ_RCVZ01000008.1"/>
</dbReference>
<keyword evidence="5" id="KW-1185">Reference proteome</keyword>
<feature type="domain" description="SLH" evidence="3">
    <location>
        <begin position="143"/>
        <end position="206"/>
    </location>
</feature>
<dbReference type="Proteomes" id="UP000276770">
    <property type="component" value="Unassembled WGS sequence"/>
</dbReference>
<dbReference type="PANTHER" id="PTHR43308">
    <property type="entry name" value="OUTER MEMBRANE PROTEIN ALPHA-RELATED"/>
    <property type="match status" value="1"/>
</dbReference>
<dbReference type="InterPro" id="IPR011081">
    <property type="entry name" value="Big_4"/>
</dbReference>
<name>A0A3L7JYT5_9BACI</name>
<sequence length="649" mass="69800">MGRLSKSLRMLMATAATAAIVAVATAPAAAASFSDVSDRYEEAVGYLVNDGVTNGLTDSSFGVSQQIKRADAAVMIARALDLESKDAPDAGFTDVPQRAQSAVNSLRQEGIINGKTASSFGANDKLTRGEMAIILTRAYHFGGTGEVPFTDVNSRYMDYVKALVANGITKGKTETQFGTGQKITRGEFALFIYRSEKSIEPKVINVSSLEDMSVTEGEKVNLPGKIEVTLEDNTKAQKEVVWDEADFSKAGEYIVKGDVADSDLQAKIKVVIKESEATLAVKKADEAIAALPTEITLENEDVVKEARSFVDAAYQLNDQADIEGIAVLEKAESMIAFLHAKEDAENAIAALPASITLAEKAAVDAARTKVEAVYNLDKNADVEGIAILKKAEDALALLEAKEMAEKAIAGLPEIVTLNEQNAVKTARVKVDDVLNMDSSVSIEGIDKLEAAEQEIHRLLVESAVVRLNTSGKKLKTNKTYQLTSTVTPDEVSDLAVAWSSDNPNVATVDQNGVVKTISEGEATITAQLEKGHTAVCQITVSNKPDLSFNTYASMTINGVINGVNTSFYNLSEDTIQVEKVEVYEGSTKRAEFSAQNMQDSGITTEIPAYQQFGMSISFKLGLWATSENYVKYTISVGDDTYEYISNINN</sequence>
<dbReference type="SUPFAM" id="SSF49373">
    <property type="entry name" value="Invasin/intimin cell-adhesion fragments"/>
    <property type="match status" value="1"/>
</dbReference>
<dbReference type="InterPro" id="IPR051465">
    <property type="entry name" value="Cell_Envelope_Struct_Comp"/>
</dbReference>
<evidence type="ECO:0000313" key="5">
    <source>
        <dbReference type="Proteomes" id="UP000276770"/>
    </source>
</evidence>
<protein>
    <recommendedName>
        <fullName evidence="3">SLH domain-containing protein</fullName>
    </recommendedName>
</protein>
<dbReference type="Gene3D" id="2.60.40.1080">
    <property type="match status" value="1"/>
</dbReference>
<feature type="signal peptide" evidence="2">
    <location>
        <begin position="1"/>
        <end position="18"/>
    </location>
</feature>
<dbReference type="PANTHER" id="PTHR43308:SF5">
    <property type="entry name" value="S-LAYER PROTEIN _ PEPTIDOGLYCAN ENDO-BETA-N-ACETYLGLUCOSAMINIDASE"/>
    <property type="match status" value="1"/>
</dbReference>
<dbReference type="PROSITE" id="PS51272">
    <property type="entry name" value="SLH"/>
    <property type="match status" value="2"/>
</dbReference>
<organism evidence="4 5">
    <name type="scientific">Falsibacillus albus</name>
    <dbReference type="NCBI Taxonomy" id="2478915"/>
    <lineage>
        <taxon>Bacteria</taxon>
        <taxon>Bacillati</taxon>
        <taxon>Bacillota</taxon>
        <taxon>Bacilli</taxon>
        <taxon>Bacillales</taxon>
        <taxon>Bacillaceae</taxon>
        <taxon>Falsibacillus</taxon>
    </lineage>
</organism>
<feature type="domain" description="SLH" evidence="3">
    <location>
        <begin position="27"/>
        <end position="90"/>
    </location>
</feature>
<dbReference type="InterPro" id="IPR003343">
    <property type="entry name" value="Big_2"/>
</dbReference>
<evidence type="ECO:0000256" key="2">
    <source>
        <dbReference type="SAM" id="SignalP"/>
    </source>
</evidence>
<proteinExistence type="predicted"/>
<dbReference type="OrthoDB" id="2867478at2"/>
<dbReference type="Pfam" id="PF00395">
    <property type="entry name" value="SLH"/>
    <property type="match status" value="3"/>
</dbReference>
<accession>A0A3L7JYT5</accession>
<dbReference type="InterPro" id="IPR008964">
    <property type="entry name" value="Invasin/intimin_cell_adhesion"/>
</dbReference>
<dbReference type="EMBL" id="RCVZ01000008">
    <property type="protein sequence ID" value="RLQ94871.1"/>
    <property type="molecule type" value="Genomic_DNA"/>
</dbReference>
<feature type="chain" id="PRO_5038706154" description="SLH domain-containing protein" evidence="2">
    <location>
        <begin position="19"/>
        <end position="649"/>
    </location>
</feature>
<dbReference type="Pfam" id="PF07532">
    <property type="entry name" value="Big_4"/>
    <property type="match status" value="1"/>
</dbReference>
<evidence type="ECO:0000256" key="1">
    <source>
        <dbReference type="ARBA" id="ARBA00022729"/>
    </source>
</evidence>
<dbReference type="SMART" id="SM00635">
    <property type="entry name" value="BID_2"/>
    <property type="match status" value="1"/>
</dbReference>